<dbReference type="GO" id="GO:0008237">
    <property type="term" value="F:metallopeptidase activity"/>
    <property type="evidence" value="ECO:0007669"/>
    <property type="project" value="InterPro"/>
</dbReference>
<dbReference type="SUPFAM" id="SSF55486">
    <property type="entry name" value="Metalloproteases ('zincins'), catalytic domain"/>
    <property type="match status" value="1"/>
</dbReference>
<comment type="caution">
    <text evidence="1">The sequence shown here is derived from an EMBL/GenBank/DDBJ whole genome shotgun (WGS) entry which is preliminary data.</text>
</comment>
<dbReference type="EMBL" id="JADIMG010000030">
    <property type="protein sequence ID" value="MBO8459248.1"/>
    <property type="molecule type" value="Genomic_DNA"/>
</dbReference>
<protein>
    <submittedName>
        <fullName evidence="1">Uncharacterized protein</fullName>
    </submittedName>
</protein>
<dbReference type="Proteomes" id="UP000823641">
    <property type="component" value="Unassembled WGS sequence"/>
</dbReference>
<accession>A0A9D9HSW8</accession>
<sequence length="608" mass="69336">MLLIGAFVSCRNDEMQEAITESAEGMVFRLQKAAFSGSEMNVSSGGKYDKLYYYITDEDGNVIKNVKSYYDSEKGTVRAEGLHEGSYSLLVLGIDGDERQDRVQVNAISHVSEDWIVFPETLLQPLTAQYFYSRTPFTVEIVEGDAGKFQEIAQIPDNIVQKRIVTRIDFGFNYNSVYVANSLISKKAIVNGPRFYRTFSGDGQYSGTTDGTLTQIGLDEGNEFLFMPLVAGTDFGGEVEMLTINYLGEEIAQSYRFVLEETEANKIHLISTEVNHPDDRLATMYVTETAMEQGEFYKILEDDEPVDVYTDRQQRSFNTAEPLQVSVTEDGKLHIRFYSPRDLHNVLLKAYLPAVSDEYFDIAYFNRIPAFADFQEGMPVLERSLVIRTETGRYVEIPKLSKADLQNMVFKIESNDEYWERLGQIKHGWTLYWGLFGGDPSKEDGGSVGNWMGIRPVHCRESVAFFLNFTFMIDMPEHEQILHENADQLYDDNKELVKVDEVLAKMRRNQTLQVGLVYTGNGIIGLGSPSVFGAYQRGWFEHYFNTYACSVMFHELGHVMGYGHSSSFTYGPWAEQLMNNFYVNNLYKMPIDNIDYLQSAQNPHIYPN</sequence>
<evidence type="ECO:0000313" key="1">
    <source>
        <dbReference type="EMBL" id="MBO8459248.1"/>
    </source>
</evidence>
<evidence type="ECO:0000313" key="2">
    <source>
        <dbReference type="Proteomes" id="UP000823641"/>
    </source>
</evidence>
<gene>
    <name evidence="1" type="ORF">IAA73_02805</name>
</gene>
<reference evidence="1" key="2">
    <citation type="journal article" date="2021" name="PeerJ">
        <title>Extensive microbial diversity within the chicken gut microbiome revealed by metagenomics and culture.</title>
        <authorList>
            <person name="Gilroy R."/>
            <person name="Ravi A."/>
            <person name="Getino M."/>
            <person name="Pursley I."/>
            <person name="Horton D.L."/>
            <person name="Alikhan N.F."/>
            <person name="Baker D."/>
            <person name="Gharbi K."/>
            <person name="Hall N."/>
            <person name="Watson M."/>
            <person name="Adriaenssens E.M."/>
            <person name="Foster-Nyarko E."/>
            <person name="Jarju S."/>
            <person name="Secka A."/>
            <person name="Antonio M."/>
            <person name="Oren A."/>
            <person name="Chaudhuri R.R."/>
            <person name="La Ragione R."/>
            <person name="Hildebrand F."/>
            <person name="Pallen M.J."/>
        </authorList>
    </citation>
    <scope>NUCLEOTIDE SEQUENCE</scope>
    <source>
        <strain evidence="1">G3-3990</strain>
    </source>
</reference>
<proteinExistence type="predicted"/>
<dbReference type="InterPro" id="IPR024079">
    <property type="entry name" value="MetalloPept_cat_dom_sf"/>
</dbReference>
<dbReference type="AlphaFoldDB" id="A0A9D9HSW8"/>
<dbReference type="Gene3D" id="3.40.390.10">
    <property type="entry name" value="Collagenase (Catalytic Domain)"/>
    <property type="match status" value="1"/>
</dbReference>
<organism evidence="1 2">
    <name type="scientific">Candidatus Gallipaludibacter merdavium</name>
    <dbReference type="NCBI Taxonomy" id="2840839"/>
    <lineage>
        <taxon>Bacteria</taxon>
        <taxon>Pseudomonadati</taxon>
        <taxon>Bacteroidota</taxon>
        <taxon>Bacteroidia</taxon>
        <taxon>Bacteroidales</taxon>
        <taxon>Candidatus Gallipaludibacter</taxon>
    </lineage>
</organism>
<reference evidence="1" key="1">
    <citation type="submission" date="2020-10" db="EMBL/GenBank/DDBJ databases">
        <authorList>
            <person name="Gilroy R."/>
        </authorList>
    </citation>
    <scope>NUCLEOTIDE SEQUENCE</scope>
    <source>
        <strain evidence="1">G3-3990</strain>
    </source>
</reference>
<name>A0A9D9HSW8_9BACT</name>